<comment type="similarity">
    <text evidence="1">Belongs to the peptidase C40 family.</text>
</comment>
<dbReference type="InterPro" id="IPR051202">
    <property type="entry name" value="Peptidase_C40"/>
</dbReference>
<evidence type="ECO:0000256" key="4">
    <source>
        <dbReference type="ARBA" id="ARBA00022807"/>
    </source>
</evidence>
<keyword evidence="4" id="KW-0788">Thiol protease</keyword>
<accession>A0A6J6PXC0</accession>
<feature type="domain" description="NlpC/P60" evidence="5">
    <location>
        <begin position="62"/>
        <end position="181"/>
    </location>
</feature>
<dbReference type="Gene3D" id="3.90.1720.10">
    <property type="entry name" value="endopeptidase domain like (from Nostoc punctiforme)"/>
    <property type="match status" value="1"/>
</dbReference>
<dbReference type="InterPro" id="IPR038765">
    <property type="entry name" value="Papain-like_cys_pep_sf"/>
</dbReference>
<proteinExistence type="inferred from homology"/>
<dbReference type="AlphaFoldDB" id="A0A6J6PXC0"/>
<dbReference type="GO" id="GO:0006508">
    <property type="term" value="P:proteolysis"/>
    <property type="evidence" value="ECO:0007669"/>
    <property type="project" value="UniProtKB-KW"/>
</dbReference>
<dbReference type="EMBL" id="CAEZXP010000004">
    <property type="protein sequence ID" value="CAB4701138.1"/>
    <property type="molecule type" value="Genomic_DNA"/>
</dbReference>
<protein>
    <submittedName>
        <fullName evidence="6">Unannotated protein</fullName>
    </submittedName>
</protein>
<dbReference type="PROSITE" id="PS51935">
    <property type="entry name" value="NLPC_P60"/>
    <property type="match status" value="1"/>
</dbReference>
<dbReference type="GO" id="GO:0008234">
    <property type="term" value="F:cysteine-type peptidase activity"/>
    <property type="evidence" value="ECO:0007669"/>
    <property type="project" value="UniProtKB-KW"/>
</dbReference>
<evidence type="ECO:0000313" key="6">
    <source>
        <dbReference type="EMBL" id="CAB4701138.1"/>
    </source>
</evidence>
<evidence type="ECO:0000256" key="2">
    <source>
        <dbReference type="ARBA" id="ARBA00022670"/>
    </source>
</evidence>
<evidence type="ECO:0000259" key="5">
    <source>
        <dbReference type="PROSITE" id="PS51935"/>
    </source>
</evidence>
<evidence type="ECO:0000256" key="3">
    <source>
        <dbReference type="ARBA" id="ARBA00022801"/>
    </source>
</evidence>
<dbReference type="InterPro" id="IPR000064">
    <property type="entry name" value="NLP_P60_dom"/>
</dbReference>
<organism evidence="6">
    <name type="scientific">freshwater metagenome</name>
    <dbReference type="NCBI Taxonomy" id="449393"/>
    <lineage>
        <taxon>unclassified sequences</taxon>
        <taxon>metagenomes</taxon>
        <taxon>ecological metagenomes</taxon>
    </lineage>
</organism>
<evidence type="ECO:0000256" key="1">
    <source>
        <dbReference type="ARBA" id="ARBA00007074"/>
    </source>
</evidence>
<sequence length="256" mass="28214">MNWDVPTTNGWLVGRRFPPKGDTHVMRQLRLVSLLFVLIYCVAFGPGKAAASSKNSSSANEHRVGNKIVRFARNLLGVRYEYGGTSPRSGFDCSGFVRFVYRHFGVDLPHNSWGQADLGNHVSRSALKPGDLVFFDGEGHVGLYIGNGRFIHAPHSGTRVSVSSLNYGGYASTYDGARRIVGLMSDTLKARLEITKLPAHVHGAARYGRLRDRLHRSLPQHKSKTELGLDMAGTLLLARRQSSRQRVAFARSSPLA</sequence>
<dbReference type="PANTHER" id="PTHR47053">
    <property type="entry name" value="MUREIN DD-ENDOPEPTIDASE MEPH-RELATED"/>
    <property type="match status" value="1"/>
</dbReference>
<gene>
    <name evidence="6" type="ORF">UFOPK2399_01369</name>
</gene>
<keyword evidence="2" id="KW-0645">Protease</keyword>
<name>A0A6J6PXC0_9ZZZZ</name>
<dbReference type="PANTHER" id="PTHR47053:SF1">
    <property type="entry name" value="MUREIN DD-ENDOPEPTIDASE MEPH-RELATED"/>
    <property type="match status" value="1"/>
</dbReference>
<keyword evidence="3" id="KW-0378">Hydrolase</keyword>
<dbReference type="Pfam" id="PF00877">
    <property type="entry name" value="NLPC_P60"/>
    <property type="match status" value="1"/>
</dbReference>
<reference evidence="6" key="1">
    <citation type="submission" date="2020-05" db="EMBL/GenBank/DDBJ databases">
        <authorList>
            <person name="Chiriac C."/>
            <person name="Salcher M."/>
            <person name="Ghai R."/>
            <person name="Kavagutti S V."/>
        </authorList>
    </citation>
    <scope>NUCLEOTIDE SEQUENCE</scope>
</reference>
<dbReference type="SUPFAM" id="SSF54001">
    <property type="entry name" value="Cysteine proteinases"/>
    <property type="match status" value="1"/>
</dbReference>